<evidence type="ECO:0000313" key="3">
    <source>
        <dbReference type="Proteomes" id="UP000271162"/>
    </source>
</evidence>
<dbReference type="Proteomes" id="UP000271162">
    <property type="component" value="Unassembled WGS sequence"/>
</dbReference>
<gene>
    <name evidence="2" type="ORF">NBR_LOCUS2354</name>
</gene>
<evidence type="ECO:0000256" key="1">
    <source>
        <dbReference type="SAM" id="MobiDB-lite"/>
    </source>
</evidence>
<organism evidence="4">
    <name type="scientific">Nippostrongylus brasiliensis</name>
    <name type="common">Rat hookworm</name>
    <dbReference type="NCBI Taxonomy" id="27835"/>
    <lineage>
        <taxon>Eukaryota</taxon>
        <taxon>Metazoa</taxon>
        <taxon>Ecdysozoa</taxon>
        <taxon>Nematoda</taxon>
        <taxon>Chromadorea</taxon>
        <taxon>Rhabditida</taxon>
        <taxon>Rhabditina</taxon>
        <taxon>Rhabditomorpha</taxon>
        <taxon>Strongyloidea</taxon>
        <taxon>Heligmosomidae</taxon>
        <taxon>Nippostrongylus</taxon>
    </lineage>
</organism>
<evidence type="ECO:0000313" key="4">
    <source>
        <dbReference type="WBParaSite" id="NBR_0000235401-mRNA-1"/>
    </source>
</evidence>
<dbReference type="AlphaFoldDB" id="A0A0N4XIK2"/>
<proteinExistence type="predicted"/>
<keyword evidence="3" id="KW-1185">Reference proteome</keyword>
<reference evidence="4" key="1">
    <citation type="submission" date="2017-02" db="UniProtKB">
        <authorList>
            <consortium name="WormBaseParasite"/>
        </authorList>
    </citation>
    <scope>IDENTIFICATION</scope>
</reference>
<sequence length="117" mass="13027">MTACDVVGLTTMYRTPSHECSVERITPSFRRQGGVHAAGEIRVLIEVYQVRRSRRRGGPAAELFRAVCDAPDEQKQDNNEMDRIASSAPIRPPNRPAHLAASKLVDGTGFFFRSEIK</sequence>
<feature type="region of interest" description="Disordered" evidence="1">
    <location>
        <begin position="67"/>
        <end position="96"/>
    </location>
</feature>
<dbReference type="WBParaSite" id="NBR_0000235401-mRNA-1">
    <property type="protein sequence ID" value="NBR_0000235401-mRNA-1"/>
    <property type="gene ID" value="NBR_0000235401"/>
</dbReference>
<accession>A0A0N4XIK2</accession>
<evidence type="ECO:0000313" key="2">
    <source>
        <dbReference type="EMBL" id="VDL65943.1"/>
    </source>
</evidence>
<protein>
    <submittedName>
        <fullName evidence="2 4">Uncharacterized protein</fullName>
    </submittedName>
</protein>
<name>A0A0N4XIK2_NIPBR</name>
<reference evidence="2 3" key="2">
    <citation type="submission" date="2018-11" db="EMBL/GenBank/DDBJ databases">
        <authorList>
            <consortium name="Pathogen Informatics"/>
        </authorList>
    </citation>
    <scope>NUCLEOTIDE SEQUENCE [LARGE SCALE GENOMIC DNA]</scope>
</reference>
<dbReference type="EMBL" id="UYSL01002620">
    <property type="protein sequence ID" value="VDL65943.1"/>
    <property type="molecule type" value="Genomic_DNA"/>
</dbReference>
<feature type="compositionally biased region" description="Basic and acidic residues" evidence="1">
    <location>
        <begin position="72"/>
        <end position="83"/>
    </location>
</feature>